<accession>A0ABS8TLI9</accession>
<reference evidence="1 2" key="1">
    <citation type="journal article" date="2021" name="BMC Genomics">
        <title>Datura genome reveals duplications of psychoactive alkaloid biosynthetic genes and high mutation rate following tissue culture.</title>
        <authorList>
            <person name="Rajewski A."/>
            <person name="Carter-House D."/>
            <person name="Stajich J."/>
            <person name="Litt A."/>
        </authorList>
    </citation>
    <scope>NUCLEOTIDE SEQUENCE [LARGE SCALE GENOMIC DNA]</scope>
    <source>
        <strain evidence="1">AR-01</strain>
    </source>
</reference>
<dbReference type="EMBL" id="JACEIK010001734">
    <property type="protein sequence ID" value="MCD7471838.1"/>
    <property type="molecule type" value="Genomic_DNA"/>
</dbReference>
<name>A0ABS8TLI9_DATST</name>
<proteinExistence type="predicted"/>
<keyword evidence="2" id="KW-1185">Reference proteome</keyword>
<comment type="caution">
    <text evidence="1">The sequence shown here is derived from an EMBL/GenBank/DDBJ whole genome shotgun (WGS) entry which is preliminary data.</text>
</comment>
<evidence type="ECO:0000313" key="2">
    <source>
        <dbReference type="Proteomes" id="UP000823775"/>
    </source>
</evidence>
<organism evidence="1 2">
    <name type="scientific">Datura stramonium</name>
    <name type="common">Jimsonweed</name>
    <name type="synonym">Common thornapple</name>
    <dbReference type="NCBI Taxonomy" id="4076"/>
    <lineage>
        <taxon>Eukaryota</taxon>
        <taxon>Viridiplantae</taxon>
        <taxon>Streptophyta</taxon>
        <taxon>Embryophyta</taxon>
        <taxon>Tracheophyta</taxon>
        <taxon>Spermatophyta</taxon>
        <taxon>Magnoliopsida</taxon>
        <taxon>eudicotyledons</taxon>
        <taxon>Gunneridae</taxon>
        <taxon>Pentapetalae</taxon>
        <taxon>asterids</taxon>
        <taxon>lamiids</taxon>
        <taxon>Solanales</taxon>
        <taxon>Solanaceae</taxon>
        <taxon>Solanoideae</taxon>
        <taxon>Datureae</taxon>
        <taxon>Datura</taxon>
    </lineage>
</organism>
<evidence type="ECO:0000313" key="1">
    <source>
        <dbReference type="EMBL" id="MCD7471838.1"/>
    </source>
</evidence>
<sequence length="78" mass="9112">ISPYCGCCVNSSLILSLWRVCGEMVARMMKFSSNPVRYPREFVIFLQIDFGILVGLDEIDHLILPEKRVWTERYGDQR</sequence>
<protein>
    <submittedName>
        <fullName evidence="1">Uncharacterized protein</fullName>
    </submittedName>
</protein>
<dbReference type="Proteomes" id="UP000823775">
    <property type="component" value="Unassembled WGS sequence"/>
</dbReference>
<gene>
    <name evidence="1" type="ORF">HAX54_012567</name>
</gene>
<feature type="non-terminal residue" evidence="1">
    <location>
        <position position="1"/>
    </location>
</feature>